<keyword evidence="1" id="KW-1133">Transmembrane helix</keyword>
<dbReference type="AlphaFoldDB" id="A0A165CQY6"/>
<dbReference type="InParanoid" id="A0A165CQY6"/>
<keyword evidence="1" id="KW-0472">Membrane</keyword>
<evidence type="ECO:0000313" key="2">
    <source>
        <dbReference type="EMBL" id="KZT03264.1"/>
    </source>
</evidence>
<protein>
    <submittedName>
        <fullName evidence="2">Uncharacterized protein</fullName>
    </submittedName>
</protein>
<organism evidence="2 3">
    <name type="scientific">Laetiporus sulphureus 93-53</name>
    <dbReference type="NCBI Taxonomy" id="1314785"/>
    <lineage>
        <taxon>Eukaryota</taxon>
        <taxon>Fungi</taxon>
        <taxon>Dikarya</taxon>
        <taxon>Basidiomycota</taxon>
        <taxon>Agaricomycotina</taxon>
        <taxon>Agaricomycetes</taxon>
        <taxon>Polyporales</taxon>
        <taxon>Laetiporus</taxon>
    </lineage>
</organism>
<name>A0A165CQY6_9APHY</name>
<reference evidence="2 3" key="1">
    <citation type="journal article" date="2016" name="Mol. Biol. Evol.">
        <title>Comparative Genomics of Early-Diverging Mushroom-Forming Fungi Provides Insights into the Origins of Lignocellulose Decay Capabilities.</title>
        <authorList>
            <person name="Nagy L.G."/>
            <person name="Riley R."/>
            <person name="Tritt A."/>
            <person name="Adam C."/>
            <person name="Daum C."/>
            <person name="Floudas D."/>
            <person name="Sun H."/>
            <person name="Yadav J.S."/>
            <person name="Pangilinan J."/>
            <person name="Larsson K.H."/>
            <person name="Matsuura K."/>
            <person name="Barry K."/>
            <person name="Labutti K."/>
            <person name="Kuo R."/>
            <person name="Ohm R.A."/>
            <person name="Bhattacharya S.S."/>
            <person name="Shirouzu T."/>
            <person name="Yoshinaga Y."/>
            <person name="Martin F.M."/>
            <person name="Grigoriev I.V."/>
            <person name="Hibbett D.S."/>
        </authorList>
    </citation>
    <scope>NUCLEOTIDE SEQUENCE [LARGE SCALE GENOMIC DNA]</scope>
    <source>
        <strain evidence="2 3">93-53</strain>
    </source>
</reference>
<dbReference type="EMBL" id="KV427645">
    <property type="protein sequence ID" value="KZT03264.1"/>
    <property type="molecule type" value="Genomic_DNA"/>
</dbReference>
<dbReference type="RefSeq" id="XP_040761004.1">
    <property type="nucleotide sequence ID" value="XM_040902211.1"/>
</dbReference>
<accession>A0A165CQY6</accession>
<proteinExistence type="predicted"/>
<dbReference type="Proteomes" id="UP000076871">
    <property type="component" value="Unassembled WGS sequence"/>
</dbReference>
<gene>
    <name evidence="2" type="ORF">LAESUDRAFT_371334</name>
</gene>
<evidence type="ECO:0000313" key="3">
    <source>
        <dbReference type="Proteomes" id="UP000076871"/>
    </source>
</evidence>
<sequence length="94" mass="10784">MIRQSSARIVLQTLFSYWRRHALFLFCATWADHSAMIYFLLGIDCRRKMLDVTRSTRALLSMRRLSELDARLACKVSCVVGPVVALSYYPPVVA</sequence>
<evidence type="ECO:0000256" key="1">
    <source>
        <dbReference type="SAM" id="Phobius"/>
    </source>
</evidence>
<keyword evidence="1" id="KW-0812">Transmembrane</keyword>
<dbReference type="GeneID" id="63819242"/>
<keyword evidence="3" id="KW-1185">Reference proteome</keyword>
<feature type="transmembrane region" description="Helical" evidence="1">
    <location>
        <begin position="22"/>
        <end position="41"/>
    </location>
</feature>